<reference evidence="1 2" key="1">
    <citation type="submission" date="2018-04" db="EMBL/GenBank/DDBJ databases">
        <title>Flavobacterium sp. nov., isolated from glacier ice.</title>
        <authorList>
            <person name="Liu Q."/>
            <person name="Xin Y.-H."/>
        </authorList>
    </citation>
    <scope>NUCLEOTIDE SEQUENCE [LARGE SCALE GENOMIC DNA]</scope>
    <source>
        <strain evidence="1 2">LB2P30</strain>
    </source>
</reference>
<dbReference type="Proteomes" id="UP000245618">
    <property type="component" value="Unassembled WGS sequence"/>
</dbReference>
<sequence>MEKSILNHGSPEVLEARRIAEIKSLSYVERLERLFAIIEVSYMMRNAAKNQNQIIRNEPTNN</sequence>
<proteinExistence type="predicted"/>
<keyword evidence="2" id="KW-1185">Reference proteome</keyword>
<dbReference type="RefSeq" id="WP_116762489.1">
    <property type="nucleotide sequence ID" value="NZ_QCZH01000007.1"/>
</dbReference>
<evidence type="ECO:0000313" key="1">
    <source>
        <dbReference type="EMBL" id="PWA09305.1"/>
    </source>
</evidence>
<protein>
    <submittedName>
        <fullName evidence="1">Uncharacterized protein</fullName>
    </submittedName>
</protein>
<evidence type="ECO:0000313" key="2">
    <source>
        <dbReference type="Proteomes" id="UP000245618"/>
    </source>
</evidence>
<dbReference type="OrthoDB" id="1368328at2"/>
<accession>A0A2U1JWD6</accession>
<dbReference type="AlphaFoldDB" id="A0A2U1JWD6"/>
<comment type="caution">
    <text evidence="1">The sequence shown here is derived from an EMBL/GenBank/DDBJ whole genome shotgun (WGS) entry which is preliminary data.</text>
</comment>
<name>A0A2U1JWD6_9FLAO</name>
<organism evidence="1 2">
    <name type="scientific">Flavobacterium laiguense</name>
    <dbReference type="NCBI Taxonomy" id="2169409"/>
    <lineage>
        <taxon>Bacteria</taxon>
        <taxon>Pseudomonadati</taxon>
        <taxon>Bacteroidota</taxon>
        <taxon>Flavobacteriia</taxon>
        <taxon>Flavobacteriales</taxon>
        <taxon>Flavobacteriaceae</taxon>
        <taxon>Flavobacterium</taxon>
    </lineage>
</organism>
<gene>
    <name evidence="1" type="ORF">DB891_08425</name>
</gene>
<dbReference type="EMBL" id="QCZH01000007">
    <property type="protein sequence ID" value="PWA09305.1"/>
    <property type="molecule type" value="Genomic_DNA"/>
</dbReference>